<dbReference type="CDD" id="cd00190">
    <property type="entry name" value="Tryp_SPc"/>
    <property type="match status" value="1"/>
</dbReference>
<dbReference type="Gene3D" id="2.40.10.10">
    <property type="entry name" value="Trypsin-like serine proteases"/>
    <property type="match status" value="2"/>
</dbReference>
<evidence type="ECO:0000256" key="11">
    <source>
        <dbReference type="RuleBase" id="RU363034"/>
    </source>
</evidence>
<dbReference type="InterPro" id="IPR038565">
    <property type="entry name" value="CLIP_sf"/>
</dbReference>
<dbReference type="InterPro" id="IPR001254">
    <property type="entry name" value="Trypsin_dom"/>
</dbReference>
<dbReference type="EMBL" id="CM000158">
    <property type="protein sequence ID" value="EDW92041.1"/>
    <property type="molecule type" value="Genomic_DNA"/>
</dbReference>
<evidence type="ECO:0000256" key="2">
    <source>
        <dbReference type="ARBA" id="ARBA00022723"/>
    </source>
</evidence>
<dbReference type="SUPFAM" id="SSF50494">
    <property type="entry name" value="Trypsin-like serine proteases"/>
    <property type="match status" value="1"/>
</dbReference>
<gene>
    <name evidence="15" type="primary">Dyak\GE11731</name>
    <name evidence="15" type="synonym">dyak_GLEANR_12039</name>
    <name evidence="15" type="synonym">GE11731</name>
    <name evidence="15" type="ORF">Dyak_GE11731</name>
</gene>
<dbReference type="InterPro" id="IPR043504">
    <property type="entry name" value="Peptidase_S1_PA_chymotrypsin"/>
</dbReference>
<dbReference type="KEGG" id="dya:Dyak_GE11731"/>
<keyword evidence="7" id="KW-0865">Zymogen</keyword>
<dbReference type="GO" id="GO:0046872">
    <property type="term" value="F:metal ion binding"/>
    <property type="evidence" value="ECO:0007669"/>
    <property type="project" value="UniProtKB-KW"/>
</dbReference>
<dbReference type="FunFam" id="2.40.10.10:FF:000028">
    <property type="entry name" value="Serine protease easter"/>
    <property type="match status" value="1"/>
</dbReference>
<feature type="chain" id="PRO_5023976091" description="CLIP domain-containing serine protease" evidence="12">
    <location>
        <begin position="19"/>
        <end position="371"/>
    </location>
</feature>
<comment type="subcellular location">
    <subcellularLocation>
        <location evidence="12">Secreted</location>
    </subcellularLocation>
</comment>
<name>B4P796_DROYA</name>
<dbReference type="EC" id="3.4.21.-" evidence="11"/>
<evidence type="ECO:0000256" key="7">
    <source>
        <dbReference type="ARBA" id="ARBA00023145"/>
    </source>
</evidence>
<dbReference type="Pfam" id="PF00089">
    <property type="entry name" value="Trypsin"/>
    <property type="match status" value="1"/>
</dbReference>
<dbReference type="PROSITE" id="PS00134">
    <property type="entry name" value="TRYPSIN_HIS"/>
    <property type="match status" value="1"/>
</dbReference>
<dbReference type="AlphaFoldDB" id="B4P796"/>
<dbReference type="InterPro" id="IPR018114">
    <property type="entry name" value="TRYPSIN_HIS"/>
</dbReference>
<comment type="domain">
    <text evidence="12">The clip domain consists of 35-55 residues which are 'knitted' together usually by 3 conserved disulfide bonds forming a clip-like compact structure.</text>
</comment>
<dbReference type="PRINTS" id="PR00722">
    <property type="entry name" value="CHYMOTRYPSIN"/>
</dbReference>
<dbReference type="Proteomes" id="UP000002282">
    <property type="component" value="Chromosome 2R"/>
</dbReference>
<dbReference type="InterPro" id="IPR033116">
    <property type="entry name" value="TRYPSIN_SER"/>
</dbReference>
<keyword evidence="1 11" id="KW-0645">Protease</keyword>
<dbReference type="OrthoDB" id="547031at2759"/>
<evidence type="ECO:0000256" key="3">
    <source>
        <dbReference type="ARBA" id="ARBA00022729"/>
    </source>
</evidence>
<reference evidence="15 16" key="2">
    <citation type="journal article" date="2007" name="PLoS Biol.">
        <title>Principles of genome evolution in the Drosophila melanogaster species group.</title>
        <authorList>
            <person name="Ranz J.M."/>
            <person name="Maurin D."/>
            <person name="Chan Y.S."/>
            <person name="von Grotthuss M."/>
            <person name="Hillier L.W."/>
            <person name="Roote J."/>
            <person name="Ashburner M."/>
            <person name="Bergman C.M."/>
        </authorList>
    </citation>
    <scope>NUCLEOTIDE SEQUENCE [LARGE SCALE GENOMIC DNA]</scope>
    <source>
        <strain evidence="16">Tai18E2 / Tucson 14021-0261.01</strain>
    </source>
</reference>
<evidence type="ECO:0000256" key="12">
    <source>
        <dbReference type="RuleBase" id="RU366078"/>
    </source>
</evidence>
<dbReference type="GO" id="GO:0004252">
    <property type="term" value="F:serine-type endopeptidase activity"/>
    <property type="evidence" value="ECO:0007669"/>
    <property type="project" value="UniProtKB-UniRule"/>
</dbReference>
<evidence type="ECO:0000259" key="14">
    <source>
        <dbReference type="PROSITE" id="PS51888"/>
    </source>
</evidence>
<accession>B4P796</accession>
<dbReference type="InterPro" id="IPR051487">
    <property type="entry name" value="Ser/Thr_Proteases_Immune/Dev"/>
</dbReference>
<dbReference type="SMR" id="B4P796"/>
<feature type="domain" description="Peptidase S1" evidence="13">
    <location>
        <begin position="117"/>
        <end position="370"/>
    </location>
</feature>
<dbReference type="Gene3D" id="3.30.1640.30">
    <property type="match status" value="1"/>
</dbReference>
<reference evidence="15 16" key="1">
    <citation type="journal article" date="2007" name="Nature">
        <title>Evolution of genes and genomes on the Drosophila phylogeny.</title>
        <authorList>
            <consortium name="Drosophila 12 Genomes Consortium"/>
            <person name="Clark A.G."/>
            <person name="Eisen M.B."/>
            <person name="Smith D.R."/>
            <person name="Bergman C.M."/>
            <person name="Oliver B."/>
            <person name="Markow T.A."/>
            <person name="Kaufman T.C."/>
            <person name="Kellis M."/>
            <person name="Gelbart W."/>
            <person name="Iyer V.N."/>
            <person name="Pollard D.A."/>
            <person name="Sackton T.B."/>
            <person name="Larracuente A.M."/>
            <person name="Singh N.D."/>
            <person name="Abad J.P."/>
            <person name="Abt D.N."/>
            <person name="Adryan B."/>
            <person name="Aguade M."/>
            <person name="Akashi H."/>
            <person name="Anderson W.W."/>
            <person name="Aquadro C.F."/>
            <person name="Ardell D.H."/>
            <person name="Arguello R."/>
            <person name="Artieri C.G."/>
            <person name="Barbash D.A."/>
            <person name="Barker D."/>
            <person name="Barsanti P."/>
            <person name="Batterham P."/>
            <person name="Batzoglou S."/>
            <person name="Begun D."/>
            <person name="Bhutkar A."/>
            <person name="Blanco E."/>
            <person name="Bosak S.A."/>
            <person name="Bradley R.K."/>
            <person name="Brand A.D."/>
            <person name="Brent M.R."/>
            <person name="Brooks A.N."/>
            <person name="Brown R.H."/>
            <person name="Butlin R.K."/>
            <person name="Caggese C."/>
            <person name="Calvi B.R."/>
            <person name="Bernardo de Carvalho A."/>
            <person name="Caspi A."/>
            <person name="Castrezana S."/>
            <person name="Celniker S.E."/>
            <person name="Chang J.L."/>
            <person name="Chapple C."/>
            <person name="Chatterji S."/>
            <person name="Chinwalla A."/>
            <person name="Civetta A."/>
            <person name="Clifton S.W."/>
            <person name="Comeron J.M."/>
            <person name="Costello J.C."/>
            <person name="Coyne J.A."/>
            <person name="Daub J."/>
            <person name="David R.G."/>
            <person name="Delcher A.L."/>
            <person name="Delehaunty K."/>
            <person name="Do C.B."/>
            <person name="Ebling H."/>
            <person name="Edwards K."/>
            <person name="Eickbush T."/>
            <person name="Evans J.D."/>
            <person name="Filipski A."/>
            <person name="Findeiss S."/>
            <person name="Freyhult E."/>
            <person name="Fulton L."/>
            <person name="Fulton R."/>
            <person name="Garcia A.C."/>
            <person name="Gardiner A."/>
            <person name="Garfield D.A."/>
            <person name="Garvin B.E."/>
            <person name="Gibson G."/>
            <person name="Gilbert D."/>
            <person name="Gnerre S."/>
            <person name="Godfrey J."/>
            <person name="Good R."/>
            <person name="Gotea V."/>
            <person name="Gravely B."/>
            <person name="Greenberg A.J."/>
            <person name="Griffiths-Jones S."/>
            <person name="Gross S."/>
            <person name="Guigo R."/>
            <person name="Gustafson E.A."/>
            <person name="Haerty W."/>
            <person name="Hahn M.W."/>
            <person name="Halligan D.L."/>
            <person name="Halpern A.L."/>
            <person name="Halter G.M."/>
            <person name="Han M.V."/>
            <person name="Heger A."/>
            <person name="Hillier L."/>
            <person name="Hinrichs A.S."/>
            <person name="Holmes I."/>
            <person name="Hoskins R.A."/>
            <person name="Hubisz M.J."/>
            <person name="Hultmark D."/>
            <person name="Huntley M.A."/>
            <person name="Jaffe D.B."/>
            <person name="Jagadeeshan S."/>
            <person name="Jeck W.R."/>
            <person name="Johnson J."/>
            <person name="Jones C.D."/>
            <person name="Jordan W.C."/>
            <person name="Karpen G.H."/>
            <person name="Kataoka E."/>
            <person name="Keightley P.D."/>
            <person name="Kheradpour P."/>
            <person name="Kirkness E.F."/>
            <person name="Koerich L.B."/>
            <person name="Kristiansen K."/>
            <person name="Kudrna D."/>
            <person name="Kulathinal R.J."/>
            <person name="Kumar S."/>
            <person name="Kwok R."/>
            <person name="Lander E."/>
            <person name="Langley C.H."/>
            <person name="Lapoint R."/>
            <person name="Lazzaro B.P."/>
            <person name="Lee S.J."/>
            <person name="Levesque L."/>
            <person name="Li R."/>
            <person name="Lin C.F."/>
            <person name="Lin M.F."/>
            <person name="Lindblad-Toh K."/>
            <person name="Llopart A."/>
            <person name="Long M."/>
            <person name="Low L."/>
            <person name="Lozovsky E."/>
            <person name="Lu J."/>
            <person name="Luo M."/>
            <person name="Machado C.A."/>
            <person name="Makalowski W."/>
            <person name="Marzo M."/>
            <person name="Matsuda M."/>
            <person name="Matzkin L."/>
            <person name="McAllister B."/>
            <person name="McBride C.S."/>
            <person name="McKernan B."/>
            <person name="McKernan K."/>
            <person name="Mendez-Lago M."/>
            <person name="Minx P."/>
            <person name="Mollenhauer M.U."/>
            <person name="Montooth K."/>
            <person name="Mount S.M."/>
            <person name="Mu X."/>
            <person name="Myers E."/>
            <person name="Negre B."/>
            <person name="Newfeld S."/>
            <person name="Nielsen R."/>
            <person name="Noor M.A."/>
            <person name="O'Grady P."/>
            <person name="Pachter L."/>
            <person name="Papaceit M."/>
            <person name="Parisi M.J."/>
            <person name="Parisi M."/>
            <person name="Parts L."/>
            <person name="Pedersen J.S."/>
            <person name="Pesole G."/>
            <person name="Phillippy A.M."/>
            <person name="Ponting C.P."/>
            <person name="Pop M."/>
            <person name="Porcelli D."/>
            <person name="Powell J.R."/>
            <person name="Prohaska S."/>
            <person name="Pruitt K."/>
            <person name="Puig M."/>
            <person name="Quesneville H."/>
            <person name="Ram K.R."/>
            <person name="Rand D."/>
            <person name="Rasmussen M.D."/>
            <person name="Reed L.K."/>
            <person name="Reenan R."/>
            <person name="Reily A."/>
            <person name="Remington K.A."/>
            <person name="Rieger T.T."/>
            <person name="Ritchie M.G."/>
            <person name="Robin C."/>
            <person name="Rogers Y.H."/>
            <person name="Rohde C."/>
            <person name="Rozas J."/>
            <person name="Rubenfield M.J."/>
            <person name="Ruiz A."/>
            <person name="Russo S."/>
            <person name="Salzberg S.L."/>
            <person name="Sanchez-Gracia A."/>
            <person name="Saranga D.J."/>
            <person name="Sato H."/>
            <person name="Schaeffer S.W."/>
            <person name="Schatz M.C."/>
            <person name="Schlenke T."/>
            <person name="Schwartz R."/>
            <person name="Segarra C."/>
            <person name="Singh R.S."/>
            <person name="Sirot L."/>
            <person name="Sirota M."/>
            <person name="Sisneros N.B."/>
            <person name="Smith C.D."/>
            <person name="Smith T.F."/>
            <person name="Spieth J."/>
            <person name="Stage D.E."/>
            <person name="Stark A."/>
            <person name="Stephan W."/>
            <person name="Strausberg R.L."/>
            <person name="Strempel S."/>
            <person name="Sturgill D."/>
            <person name="Sutton G."/>
            <person name="Sutton G.G."/>
            <person name="Tao W."/>
            <person name="Teichmann S."/>
            <person name="Tobari Y.N."/>
            <person name="Tomimura Y."/>
            <person name="Tsolas J.M."/>
            <person name="Valente V.L."/>
            <person name="Venter E."/>
            <person name="Venter J.C."/>
            <person name="Vicario S."/>
            <person name="Vieira F.G."/>
            <person name="Vilella A.J."/>
            <person name="Villasante A."/>
            <person name="Walenz B."/>
            <person name="Wang J."/>
            <person name="Wasserman M."/>
            <person name="Watts T."/>
            <person name="Wilson D."/>
            <person name="Wilson R.K."/>
            <person name="Wing R.A."/>
            <person name="Wolfner M.F."/>
            <person name="Wong A."/>
            <person name="Wong G.K."/>
            <person name="Wu C.I."/>
            <person name="Wu G."/>
            <person name="Yamamoto D."/>
            <person name="Yang H.P."/>
            <person name="Yang S.P."/>
            <person name="Yorke J.A."/>
            <person name="Yoshida K."/>
            <person name="Zdobnov E."/>
            <person name="Zhang P."/>
            <person name="Zhang Y."/>
            <person name="Zimin A.V."/>
            <person name="Baldwin J."/>
            <person name="Abdouelleil A."/>
            <person name="Abdulkadir J."/>
            <person name="Abebe A."/>
            <person name="Abera B."/>
            <person name="Abreu J."/>
            <person name="Acer S.C."/>
            <person name="Aftuck L."/>
            <person name="Alexander A."/>
            <person name="An P."/>
            <person name="Anderson E."/>
            <person name="Anderson S."/>
            <person name="Arachi H."/>
            <person name="Azer M."/>
            <person name="Bachantsang P."/>
            <person name="Barry A."/>
            <person name="Bayul T."/>
            <person name="Berlin A."/>
            <person name="Bessette D."/>
            <person name="Bloom T."/>
            <person name="Blye J."/>
            <person name="Boguslavskiy L."/>
            <person name="Bonnet C."/>
            <person name="Boukhgalter B."/>
            <person name="Bourzgui I."/>
            <person name="Brown A."/>
            <person name="Cahill P."/>
            <person name="Channer S."/>
            <person name="Cheshatsang Y."/>
            <person name="Chuda L."/>
            <person name="Citroen M."/>
            <person name="Collymore A."/>
            <person name="Cooke P."/>
            <person name="Costello M."/>
            <person name="D'Aco K."/>
            <person name="Daza R."/>
            <person name="De Haan G."/>
            <person name="DeGray S."/>
            <person name="DeMaso C."/>
            <person name="Dhargay N."/>
            <person name="Dooley K."/>
            <person name="Dooley E."/>
            <person name="Doricent M."/>
            <person name="Dorje P."/>
            <person name="Dorjee K."/>
            <person name="Dupes A."/>
            <person name="Elong R."/>
            <person name="Falk J."/>
            <person name="Farina A."/>
            <person name="Faro S."/>
            <person name="Ferguson D."/>
            <person name="Fisher S."/>
            <person name="Foley C.D."/>
            <person name="Franke A."/>
            <person name="Friedrich D."/>
            <person name="Gadbois L."/>
            <person name="Gearin G."/>
            <person name="Gearin C.R."/>
            <person name="Giannoukos G."/>
            <person name="Goode T."/>
            <person name="Graham J."/>
            <person name="Grandbois E."/>
            <person name="Grewal S."/>
            <person name="Gyaltsen K."/>
            <person name="Hafez N."/>
            <person name="Hagos B."/>
            <person name="Hall J."/>
            <person name="Henson C."/>
            <person name="Hollinger A."/>
            <person name="Honan T."/>
            <person name="Huard M.D."/>
            <person name="Hughes L."/>
            <person name="Hurhula B."/>
            <person name="Husby M.E."/>
            <person name="Kamat A."/>
            <person name="Kanga B."/>
            <person name="Kashin S."/>
            <person name="Khazanovich D."/>
            <person name="Kisner P."/>
            <person name="Lance K."/>
            <person name="Lara M."/>
            <person name="Lee W."/>
            <person name="Lennon N."/>
            <person name="Letendre F."/>
            <person name="LeVine R."/>
            <person name="Lipovsky A."/>
            <person name="Liu X."/>
            <person name="Liu J."/>
            <person name="Liu S."/>
            <person name="Lokyitsang T."/>
            <person name="Lokyitsang Y."/>
            <person name="Lubonja R."/>
            <person name="Lui A."/>
            <person name="MacDonald P."/>
            <person name="Magnisalis V."/>
            <person name="Maru K."/>
            <person name="Matthews C."/>
            <person name="McCusker W."/>
            <person name="McDonough S."/>
            <person name="Mehta T."/>
            <person name="Meldrim J."/>
            <person name="Meneus L."/>
            <person name="Mihai O."/>
            <person name="Mihalev A."/>
            <person name="Mihova T."/>
            <person name="Mittelman R."/>
            <person name="Mlenga V."/>
            <person name="Montmayeur A."/>
            <person name="Mulrain L."/>
            <person name="Navidi A."/>
            <person name="Naylor J."/>
            <person name="Negash T."/>
            <person name="Nguyen T."/>
            <person name="Nguyen N."/>
            <person name="Nicol R."/>
            <person name="Norbu C."/>
            <person name="Norbu N."/>
            <person name="Novod N."/>
            <person name="O'Neill B."/>
            <person name="Osman S."/>
            <person name="Markiewicz E."/>
            <person name="Oyono O.L."/>
            <person name="Patti C."/>
            <person name="Phunkhang P."/>
            <person name="Pierre F."/>
            <person name="Priest M."/>
            <person name="Raghuraman S."/>
            <person name="Rege F."/>
            <person name="Reyes R."/>
            <person name="Rise C."/>
            <person name="Rogov P."/>
            <person name="Ross K."/>
            <person name="Ryan E."/>
            <person name="Settipalli S."/>
            <person name="Shea T."/>
            <person name="Sherpa N."/>
            <person name="Shi L."/>
            <person name="Shih D."/>
            <person name="Sparrow T."/>
            <person name="Spaulding J."/>
            <person name="Stalker J."/>
            <person name="Stange-Thomann N."/>
            <person name="Stavropoulos S."/>
            <person name="Stone C."/>
            <person name="Strader C."/>
            <person name="Tesfaye S."/>
            <person name="Thomson T."/>
            <person name="Thoulutsang Y."/>
            <person name="Thoulutsang D."/>
            <person name="Topham K."/>
            <person name="Topping I."/>
            <person name="Tsamla T."/>
            <person name="Vassiliev H."/>
            <person name="Vo A."/>
            <person name="Wangchuk T."/>
            <person name="Wangdi T."/>
            <person name="Weiand M."/>
            <person name="Wilkinson J."/>
            <person name="Wilson A."/>
            <person name="Yadav S."/>
            <person name="Young G."/>
            <person name="Yu Q."/>
            <person name="Zembek L."/>
            <person name="Zhong D."/>
            <person name="Zimmer A."/>
            <person name="Zwirko Z."/>
            <person name="Jaffe D.B."/>
            <person name="Alvarez P."/>
            <person name="Brockman W."/>
            <person name="Butler J."/>
            <person name="Chin C."/>
            <person name="Gnerre S."/>
            <person name="Grabherr M."/>
            <person name="Kleber M."/>
            <person name="Mauceli E."/>
            <person name="MacCallum I."/>
        </authorList>
    </citation>
    <scope>NUCLEOTIDE SEQUENCE [LARGE SCALE GENOMIC DNA]</scope>
    <source>
        <strain evidence="16">Tai18E2 / Tucson 14021-0261.01</strain>
    </source>
</reference>
<dbReference type="eggNOG" id="KOG3627">
    <property type="taxonomic scope" value="Eukaryota"/>
</dbReference>
<organism evidence="15 16">
    <name type="scientific">Drosophila yakuba</name>
    <name type="common">Fruit fly</name>
    <dbReference type="NCBI Taxonomy" id="7245"/>
    <lineage>
        <taxon>Eukaryota</taxon>
        <taxon>Metazoa</taxon>
        <taxon>Ecdysozoa</taxon>
        <taxon>Arthropoda</taxon>
        <taxon>Hexapoda</taxon>
        <taxon>Insecta</taxon>
        <taxon>Pterygota</taxon>
        <taxon>Neoptera</taxon>
        <taxon>Endopterygota</taxon>
        <taxon>Diptera</taxon>
        <taxon>Brachycera</taxon>
        <taxon>Muscomorpha</taxon>
        <taxon>Ephydroidea</taxon>
        <taxon>Drosophilidae</taxon>
        <taxon>Drosophila</taxon>
        <taxon>Sophophora</taxon>
    </lineage>
</organism>
<evidence type="ECO:0000313" key="15">
    <source>
        <dbReference type="EMBL" id="EDW92041.1"/>
    </source>
</evidence>
<dbReference type="HOGENOM" id="CLU_006842_0_3_1"/>
<sequence>MTLLQLLLLALCLQLGQQSGQADALGNQTEKPYPAYCTTYDQKPGKCVNYKNCQYIAAIVSKPKDQLTAKDLEIKRNALCSANSRRIVCCEESINESGLELLKASESSCGEFGDQKVTGGNEIQMGSRPWMALLQFNISDSNKRISFACGGTLITPRYVLTAAHCVMESLFSVRVGEHRISTERDCKTYATREICLPPYQDVPIQESVVHEGYHAKTLHYDIALLRLARSIEFSQFVKPICLPLYEEVRQSIWDKRRPNQKVTGWGIDEQSVLSDVPREGDVTRLSLDQCSVGRNTTILIANQLCVSAFQRDSCQGDSGGPLLYPYLYLGQQRFVQTGIVSKGPMYCGQGSSAIYTDVTRFVPWITQNIKS</sequence>
<dbReference type="SMART" id="SM00680">
    <property type="entry name" value="CLIP"/>
    <property type="match status" value="1"/>
</dbReference>
<evidence type="ECO:0000313" key="16">
    <source>
        <dbReference type="Proteomes" id="UP000002282"/>
    </source>
</evidence>
<dbReference type="PANTHER" id="PTHR24256">
    <property type="entry name" value="TRYPTASE-RELATED"/>
    <property type="match status" value="1"/>
</dbReference>
<dbReference type="PhylomeDB" id="B4P796"/>
<keyword evidence="6" id="KW-0106">Calcium</keyword>
<keyword evidence="8" id="KW-1015">Disulfide bond</keyword>
<keyword evidence="2" id="KW-0479">Metal-binding</keyword>
<feature type="domain" description="Clip" evidence="14">
    <location>
        <begin position="36"/>
        <end position="90"/>
    </location>
</feature>
<comment type="similarity">
    <text evidence="10 12">Belongs to the peptidase S1 family. CLIP subfamily.</text>
</comment>
<evidence type="ECO:0000256" key="5">
    <source>
        <dbReference type="ARBA" id="ARBA00022825"/>
    </source>
</evidence>
<keyword evidence="3 12" id="KW-0732">Signal</keyword>
<dbReference type="InterPro" id="IPR001314">
    <property type="entry name" value="Peptidase_S1A"/>
</dbReference>
<keyword evidence="9" id="KW-0325">Glycoprotein</keyword>
<keyword evidence="16" id="KW-1185">Reference proteome</keyword>
<dbReference type="PROSITE" id="PS51888">
    <property type="entry name" value="CLIP"/>
    <property type="match status" value="1"/>
</dbReference>
<dbReference type="OMA" id="WITQNIK"/>
<dbReference type="GO" id="GO:0005576">
    <property type="term" value="C:extracellular region"/>
    <property type="evidence" value="ECO:0007669"/>
    <property type="project" value="UniProtKB-SubCell"/>
</dbReference>
<dbReference type="InterPro" id="IPR009003">
    <property type="entry name" value="Peptidase_S1_PA"/>
</dbReference>
<evidence type="ECO:0000256" key="6">
    <source>
        <dbReference type="ARBA" id="ARBA00022837"/>
    </source>
</evidence>
<keyword evidence="5 11" id="KW-0720">Serine protease</keyword>
<proteinExistence type="inferred from homology"/>
<dbReference type="InterPro" id="IPR022700">
    <property type="entry name" value="CLIP"/>
</dbReference>
<evidence type="ECO:0000256" key="9">
    <source>
        <dbReference type="ARBA" id="ARBA00023180"/>
    </source>
</evidence>
<keyword evidence="12" id="KW-0964">Secreted</keyword>
<dbReference type="PROSITE" id="PS00135">
    <property type="entry name" value="TRYPSIN_SER"/>
    <property type="match status" value="1"/>
</dbReference>
<dbReference type="GO" id="GO:0006508">
    <property type="term" value="P:proteolysis"/>
    <property type="evidence" value="ECO:0007669"/>
    <property type="project" value="UniProtKB-KW"/>
</dbReference>
<protein>
    <recommendedName>
        <fullName evidence="12">CLIP domain-containing serine protease</fullName>
        <ecNumber evidence="11">3.4.21.-</ecNumber>
    </recommendedName>
</protein>
<dbReference type="Pfam" id="PF12032">
    <property type="entry name" value="CLIP"/>
    <property type="match status" value="1"/>
</dbReference>
<keyword evidence="4 11" id="KW-0378">Hydrolase</keyword>
<feature type="signal peptide" evidence="12">
    <location>
        <begin position="1"/>
        <end position="18"/>
    </location>
</feature>
<evidence type="ECO:0000256" key="10">
    <source>
        <dbReference type="ARBA" id="ARBA00024195"/>
    </source>
</evidence>
<dbReference type="PROSITE" id="PS50240">
    <property type="entry name" value="TRYPSIN_DOM"/>
    <property type="match status" value="1"/>
</dbReference>
<evidence type="ECO:0000256" key="8">
    <source>
        <dbReference type="ARBA" id="ARBA00023157"/>
    </source>
</evidence>
<evidence type="ECO:0000256" key="4">
    <source>
        <dbReference type="ARBA" id="ARBA00022801"/>
    </source>
</evidence>
<evidence type="ECO:0000256" key="1">
    <source>
        <dbReference type="ARBA" id="ARBA00022670"/>
    </source>
</evidence>
<evidence type="ECO:0000259" key="13">
    <source>
        <dbReference type="PROSITE" id="PS50240"/>
    </source>
</evidence>
<dbReference type="SMART" id="SM00020">
    <property type="entry name" value="Tryp_SPc"/>
    <property type="match status" value="1"/>
</dbReference>